<feature type="domain" description="Beta-ketoacyl synthase-like N-terminal" evidence="3">
    <location>
        <begin position="120"/>
        <end position="203"/>
    </location>
</feature>
<dbReference type="GO" id="GO:0044550">
    <property type="term" value="P:secondary metabolite biosynthetic process"/>
    <property type="evidence" value="ECO:0007669"/>
    <property type="project" value="TreeGrafter"/>
</dbReference>
<keyword evidence="2" id="KW-0012">Acyltransferase</keyword>
<dbReference type="SUPFAM" id="SSF53901">
    <property type="entry name" value="Thiolase-like"/>
    <property type="match status" value="1"/>
</dbReference>
<gene>
    <name evidence="5" type="ORF">M9189_11080</name>
</gene>
<evidence type="ECO:0000256" key="2">
    <source>
        <dbReference type="ARBA" id="ARBA00023315"/>
    </source>
</evidence>
<evidence type="ECO:0000313" key="5">
    <source>
        <dbReference type="EMBL" id="URW79399.1"/>
    </source>
</evidence>
<dbReference type="InterPro" id="IPR013747">
    <property type="entry name" value="ACP_syn_III_C"/>
</dbReference>
<dbReference type="Pfam" id="PF00109">
    <property type="entry name" value="ketoacyl-synt"/>
    <property type="match status" value="1"/>
</dbReference>
<organism evidence="5 6">
    <name type="scientific">Xiashengella succiniciproducens</name>
    <dbReference type="NCBI Taxonomy" id="2949635"/>
    <lineage>
        <taxon>Bacteria</taxon>
        <taxon>Pseudomonadati</taxon>
        <taxon>Bacteroidota</taxon>
        <taxon>Bacteroidia</taxon>
        <taxon>Marinilabiliales</taxon>
        <taxon>Marinilabiliaceae</taxon>
        <taxon>Xiashengella</taxon>
    </lineage>
</organism>
<reference evidence="5" key="2">
    <citation type="submission" date="2022-06" db="EMBL/GenBank/DDBJ databases">
        <title>Xiashengella guii gen. nov. sp. nov., a bacterium isolated form anaerobic digestion tank.</title>
        <authorList>
            <person name="Huang H."/>
        </authorList>
    </citation>
    <scope>NUCLEOTIDE SEQUENCE</scope>
    <source>
        <strain evidence="5">Ai-910</strain>
    </source>
</reference>
<dbReference type="KEGG" id="alkq:M9189_11080"/>
<proteinExistence type="predicted"/>
<evidence type="ECO:0000256" key="1">
    <source>
        <dbReference type="ARBA" id="ARBA00022679"/>
    </source>
</evidence>
<evidence type="ECO:0000259" key="4">
    <source>
        <dbReference type="Pfam" id="PF08541"/>
    </source>
</evidence>
<evidence type="ECO:0000259" key="3">
    <source>
        <dbReference type="Pfam" id="PF00109"/>
    </source>
</evidence>
<protein>
    <submittedName>
        <fullName evidence="5">Beta-ketoacyl-ACP synthase III</fullName>
    </submittedName>
</protein>
<dbReference type="Pfam" id="PF08541">
    <property type="entry name" value="ACP_syn_III_C"/>
    <property type="match status" value="1"/>
</dbReference>
<feature type="domain" description="Beta-ketoacyl-[acyl-carrier-protein] synthase III C-terminal" evidence="4">
    <location>
        <begin position="283"/>
        <end position="362"/>
    </location>
</feature>
<dbReference type="Proteomes" id="UP001056426">
    <property type="component" value="Chromosome"/>
</dbReference>
<name>A0A9J6ZPE0_9BACT</name>
<accession>A0A9J6ZPE0</accession>
<dbReference type="InterPro" id="IPR016039">
    <property type="entry name" value="Thiolase-like"/>
</dbReference>
<dbReference type="NCBIfam" id="NF005293">
    <property type="entry name" value="PRK06816.1"/>
    <property type="match status" value="1"/>
</dbReference>
<dbReference type="CDD" id="cd00827">
    <property type="entry name" value="init_cond_enzymes"/>
    <property type="match status" value="1"/>
</dbReference>
<dbReference type="Gene3D" id="3.40.47.10">
    <property type="match status" value="2"/>
</dbReference>
<keyword evidence="6" id="KW-1185">Reference proteome</keyword>
<dbReference type="InterPro" id="IPR014030">
    <property type="entry name" value="Ketoacyl_synth_N"/>
</dbReference>
<reference evidence="5" key="1">
    <citation type="submission" date="2022-05" db="EMBL/GenBank/DDBJ databases">
        <authorList>
            <person name="Sun X."/>
        </authorList>
    </citation>
    <scope>NUCLEOTIDE SEQUENCE</scope>
    <source>
        <strain evidence="5">Ai-910</strain>
    </source>
</reference>
<dbReference type="RefSeq" id="WP_250723253.1">
    <property type="nucleotide sequence ID" value="NZ_CP098400.1"/>
</dbReference>
<sequence length="382" mass="43138">MADVYINRISSFFPNEVVQNDEMEEYLGYIGGEKSKSKRIVLRSNGIEQRYYALDKNGRVTHTNAELTAQAVKKLFDDPAELRKMDMLACGTTSPDVLLPSHAVMVHGLLPESSNIEVISNAGACCSGMQAFKHAWLAVKAGDKQYAVCAGSERISPQMRASAFEEEIKHLERIEANPYVAFEKDFLRWMLSDGAGAFLLEPAPRKGELSLRVEWVDLCSFANELETCMYMGGEKDENGKMIGYNDMRQDEIFKNSVLSLKQDVKTLSKYIVDKGFTFLKGLLERKNVEVDSIDYFLPHMSSYFFKDKIYDMLQANGIGIPYEKWFFNLKTKGNVGAGSIYIMLEELFHSGRLKEGDRILLAVPESARFSYAFSLLTVVKQS</sequence>
<dbReference type="PANTHER" id="PTHR34069">
    <property type="entry name" value="3-OXOACYL-[ACYL-CARRIER-PROTEIN] SYNTHASE 3"/>
    <property type="match status" value="1"/>
</dbReference>
<dbReference type="EMBL" id="CP098400">
    <property type="protein sequence ID" value="URW79399.1"/>
    <property type="molecule type" value="Genomic_DNA"/>
</dbReference>
<keyword evidence="1" id="KW-0808">Transferase</keyword>
<dbReference type="PANTHER" id="PTHR34069:SF2">
    <property type="entry name" value="BETA-KETOACYL-[ACYL-CARRIER-PROTEIN] SYNTHASE III"/>
    <property type="match status" value="1"/>
</dbReference>
<dbReference type="AlphaFoldDB" id="A0A9J6ZPE0"/>
<evidence type="ECO:0000313" key="6">
    <source>
        <dbReference type="Proteomes" id="UP001056426"/>
    </source>
</evidence>
<dbReference type="GO" id="GO:0016746">
    <property type="term" value="F:acyltransferase activity"/>
    <property type="evidence" value="ECO:0007669"/>
    <property type="project" value="UniProtKB-KW"/>
</dbReference>